<dbReference type="OrthoDB" id="413404at2759"/>
<evidence type="ECO:0000256" key="15">
    <source>
        <dbReference type="ARBA" id="ARBA00040458"/>
    </source>
</evidence>
<dbReference type="RefSeq" id="XP_010786874.1">
    <property type="nucleotide sequence ID" value="XM_010788572.1"/>
</dbReference>
<keyword evidence="6" id="KW-0963">Cytoplasm</keyword>
<feature type="non-terminal residue" evidence="20">
    <location>
        <position position="214"/>
    </location>
</feature>
<evidence type="ECO:0000256" key="17">
    <source>
        <dbReference type="ARBA" id="ARBA00043200"/>
    </source>
</evidence>
<dbReference type="InterPro" id="IPR026099">
    <property type="entry name" value="Odf2-rel"/>
</dbReference>
<dbReference type="PANTHER" id="PTHR23162">
    <property type="entry name" value="OUTER DENSE FIBER OF SPERM TAILS 2"/>
    <property type="match status" value="1"/>
</dbReference>
<gene>
    <name evidence="20" type="primary">LOC104960502</name>
</gene>
<keyword evidence="11" id="KW-0175">Coiled coil</keyword>
<keyword evidence="8" id="KW-0221">Differentiation</keyword>
<evidence type="ECO:0000256" key="3">
    <source>
        <dbReference type="ARBA" id="ARBA00004647"/>
    </source>
</evidence>
<sequence length="214" mass="24370">MLHGVRRVPSCVLQRLSGSEAAGLAQQKELLLQKLDTFESTNRTLRLLLREQHRAQMESERVSEQKDAFLKRLTDTEAHNAQLVVKLQEKDREANQLCRLLDSEKDNAKSSSDLSKSLDSTRAHLQGQLRSKEAENNRLTVQIKNLERAASQQKVEMERLTEQLGGLRRQAGADREALKRTTRAQKQRAERSEDTAGQLSVQLLDMVRCSEELL</sequence>
<dbReference type="GO" id="GO:0007283">
    <property type="term" value="P:spermatogenesis"/>
    <property type="evidence" value="ECO:0007669"/>
    <property type="project" value="UniProtKB-KW"/>
</dbReference>
<dbReference type="GO" id="GO:0005814">
    <property type="term" value="C:centriole"/>
    <property type="evidence" value="ECO:0007669"/>
    <property type="project" value="UniProtKB-SubCell"/>
</dbReference>
<keyword evidence="10" id="KW-0744">Spermatogenesis</keyword>
<evidence type="ECO:0000256" key="12">
    <source>
        <dbReference type="ARBA" id="ARBA00023069"/>
    </source>
</evidence>
<evidence type="ECO:0000256" key="1">
    <source>
        <dbReference type="ARBA" id="ARBA00004114"/>
    </source>
</evidence>
<evidence type="ECO:0000256" key="6">
    <source>
        <dbReference type="ARBA" id="ARBA00022490"/>
    </source>
</evidence>
<evidence type="ECO:0000256" key="7">
    <source>
        <dbReference type="ARBA" id="ARBA00022701"/>
    </source>
</evidence>
<evidence type="ECO:0000256" key="13">
    <source>
        <dbReference type="ARBA" id="ARBA00023212"/>
    </source>
</evidence>
<evidence type="ECO:0000256" key="4">
    <source>
        <dbReference type="ARBA" id="ARBA00009316"/>
    </source>
</evidence>
<dbReference type="PANTHER" id="PTHR23162:SF8">
    <property type="entry name" value="OUTER DENSE FIBER PROTEIN 2"/>
    <property type="match status" value="1"/>
</dbReference>
<dbReference type="GO" id="GO:0000922">
    <property type="term" value="C:spindle pole"/>
    <property type="evidence" value="ECO:0007669"/>
    <property type="project" value="UniProtKB-SubCell"/>
</dbReference>
<feature type="compositionally biased region" description="Low complexity" evidence="18">
    <location>
        <begin position="109"/>
        <end position="120"/>
    </location>
</feature>
<feature type="region of interest" description="Disordered" evidence="18">
    <location>
        <begin position="162"/>
        <end position="196"/>
    </location>
</feature>
<evidence type="ECO:0000313" key="19">
    <source>
        <dbReference type="Proteomes" id="UP000504611"/>
    </source>
</evidence>
<dbReference type="GeneID" id="104960502"/>
<dbReference type="GO" id="GO:0030154">
    <property type="term" value="P:cell differentiation"/>
    <property type="evidence" value="ECO:0007669"/>
    <property type="project" value="UniProtKB-KW"/>
</dbReference>
<keyword evidence="13" id="KW-0206">Cytoskeleton</keyword>
<organism evidence="19 20">
    <name type="scientific">Notothenia coriiceps</name>
    <name type="common">black rockcod</name>
    <dbReference type="NCBI Taxonomy" id="8208"/>
    <lineage>
        <taxon>Eukaryota</taxon>
        <taxon>Metazoa</taxon>
        <taxon>Chordata</taxon>
        <taxon>Craniata</taxon>
        <taxon>Vertebrata</taxon>
        <taxon>Euteleostomi</taxon>
        <taxon>Actinopterygii</taxon>
        <taxon>Neopterygii</taxon>
        <taxon>Teleostei</taxon>
        <taxon>Neoteleostei</taxon>
        <taxon>Acanthomorphata</taxon>
        <taxon>Eupercaria</taxon>
        <taxon>Perciformes</taxon>
        <taxon>Notothenioidei</taxon>
        <taxon>Nototheniidae</taxon>
        <taxon>Notothenia</taxon>
    </lineage>
</organism>
<evidence type="ECO:0000256" key="18">
    <source>
        <dbReference type="SAM" id="MobiDB-lite"/>
    </source>
</evidence>
<dbReference type="GO" id="GO:0031514">
    <property type="term" value="C:motile cilium"/>
    <property type="evidence" value="ECO:0007669"/>
    <property type="project" value="UniProtKB-SubCell"/>
</dbReference>
<accession>A0A6I9P8D0</accession>
<dbReference type="GO" id="GO:1902017">
    <property type="term" value="P:regulation of cilium assembly"/>
    <property type="evidence" value="ECO:0007669"/>
    <property type="project" value="TreeGrafter"/>
</dbReference>
<name>A0A6I9P8D0_9TELE</name>
<dbReference type="AlphaFoldDB" id="A0A6I9P8D0"/>
<proteinExistence type="inferred from homology"/>
<dbReference type="GO" id="GO:0005813">
    <property type="term" value="C:centrosome"/>
    <property type="evidence" value="ECO:0007669"/>
    <property type="project" value="TreeGrafter"/>
</dbReference>
<comment type="subcellular location">
    <subcellularLocation>
        <location evidence="2">Cell projection</location>
        <location evidence="2">Cilium</location>
        <location evidence="2">Flagellum</location>
    </subcellularLocation>
    <subcellularLocation>
        <location evidence="1">Cytoplasm</location>
        <location evidence="1">Cytoskeleton</location>
        <location evidence="1">Microtubule organizing center</location>
        <location evidence="1">Centrosome</location>
        <location evidence="1">Centriole</location>
    </subcellularLocation>
    <subcellularLocation>
        <location evidence="3">Cytoplasm</location>
        <location evidence="3">Cytoskeleton</location>
        <location evidence="3">Spindle pole</location>
    </subcellularLocation>
</comment>
<comment type="similarity">
    <text evidence="4">Belongs to the ODF2 family.</text>
</comment>
<keyword evidence="19" id="KW-1185">Reference proteome</keyword>
<evidence type="ECO:0000256" key="8">
    <source>
        <dbReference type="ARBA" id="ARBA00022782"/>
    </source>
</evidence>
<keyword evidence="12" id="KW-0969">Cilium</keyword>
<keyword evidence="14" id="KW-0966">Cell projection</keyword>
<dbReference type="Proteomes" id="UP000504611">
    <property type="component" value="Unplaced"/>
</dbReference>
<evidence type="ECO:0000256" key="2">
    <source>
        <dbReference type="ARBA" id="ARBA00004230"/>
    </source>
</evidence>
<feature type="region of interest" description="Disordered" evidence="18">
    <location>
        <begin position="105"/>
        <end position="133"/>
    </location>
</feature>
<dbReference type="GO" id="GO:0005874">
    <property type="term" value="C:microtubule"/>
    <property type="evidence" value="ECO:0007669"/>
    <property type="project" value="UniProtKB-KW"/>
</dbReference>
<keyword evidence="9" id="KW-0282">Flagellum</keyword>
<evidence type="ECO:0000256" key="14">
    <source>
        <dbReference type="ARBA" id="ARBA00023273"/>
    </source>
</evidence>
<reference evidence="20" key="1">
    <citation type="submission" date="2025-08" db="UniProtKB">
        <authorList>
            <consortium name="RefSeq"/>
        </authorList>
    </citation>
    <scope>IDENTIFICATION</scope>
    <source>
        <tissue evidence="20">Muscle</tissue>
    </source>
</reference>
<dbReference type="KEGG" id="ncc:104960502"/>
<keyword evidence="7" id="KW-0493">Microtubule</keyword>
<protein>
    <recommendedName>
        <fullName evidence="15">Outer dense fiber protein 2</fullName>
    </recommendedName>
    <alternativeName>
        <fullName evidence="16">Cenexin</fullName>
    </alternativeName>
    <alternativeName>
        <fullName evidence="17">Outer dense fiber of sperm tails protein 2</fullName>
    </alternativeName>
</protein>
<evidence type="ECO:0000313" key="20">
    <source>
        <dbReference type="RefSeq" id="XP_010786874.1"/>
    </source>
</evidence>
<keyword evidence="5" id="KW-0217">Developmental protein</keyword>
<evidence type="ECO:0000256" key="5">
    <source>
        <dbReference type="ARBA" id="ARBA00022473"/>
    </source>
</evidence>
<evidence type="ECO:0000256" key="16">
    <source>
        <dbReference type="ARBA" id="ARBA00041830"/>
    </source>
</evidence>
<evidence type="ECO:0000256" key="11">
    <source>
        <dbReference type="ARBA" id="ARBA00023054"/>
    </source>
</evidence>
<evidence type="ECO:0000256" key="9">
    <source>
        <dbReference type="ARBA" id="ARBA00022846"/>
    </source>
</evidence>
<evidence type="ECO:0000256" key="10">
    <source>
        <dbReference type="ARBA" id="ARBA00022871"/>
    </source>
</evidence>